<name>A0A3M7RQ75_BRAPC</name>
<dbReference type="AlphaFoldDB" id="A0A3M7RQ75"/>
<keyword evidence="1" id="KW-0472">Membrane</keyword>
<evidence type="ECO:0000256" key="1">
    <source>
        <dbReference type="SAM" id="Phobius"/>
    </source>
</evidence>
<dbReference type="EMBL" id="REGN01002869">
    <property type="protein sequence ID" value="RNA25723.1"/>
    <property type="molecule type" value="Genomic_DNA"/>
</dbReference>
<dbReference type="Proteomes" id="UP000276133">
    <property type="component" value="Unassembled WGS sequence"/>
</dbReference>
<gene>
    <name evidence="2" type="ORF">BpHYR1_012682</name>
</gene>
<organism evidence="2 3">
    <name type="scientific">Brachionus plicatilis</name>
    <name type="common">Marine rotifer</name>
    <name type="synonym">Brachionus muelleri</name>
    <dbReference type="NCBI Taxonomy" id="10195"/>
    <lineage>
        <taxon>Eukaryota</taxon>
        <taxon>Metazoa</taxon>
        <taxon>Spiralia</taxon>
        <taxon>Gnathifera</taxon>
        <taxon>Rotifera</taxon>
        <taxon>Eurotatoria</taxon>
        <taxon>Monogononta</taxon>
        <taxon>Pseudotrocha</taxon>
        <taxon>Ploima</taxon>
        <taxon>Brachionidae</taxon>
        <taxon>Brachionus</taxon>
    </lineage>
</organism>
<protein>
    <submittedName>
        <fullName evidence="2">Uncharacterized protein</fullName>
    </submittedName>
</protein>
<sequence length="115" mass="13744">MCFDDAFSRNFQMINHKIKKLGGLKLVSICSLQLAYISKKRYSRDLIVPFIVNQLFSYSRSTFDGLIYLIELAFFILSDNFLIFEKIEKLIENLFQSKYTFFDYLKCFCLRKFIL</sequence>
<keyword evidence="1" id="KW-0812">Transmembrane</keyword>
<evidence type="ECO:0000313" key="3">
    <source>
        <dbReference type="Proteomes" id="UP000276133"/>
    </source>
</evidence>
<accession>A0A3M7RQ75</accession>
<proteinExistence type="predicted"/>
<keyword evidence="3" id="KW-1185">Reference proteome</keyword>
<feature type="transmembrane region" description="Helical" evidence="1">
    <location>
        <begin position="21"/>
        <end position="38"/>
    </location>
</feature>
<evidence type="ECO:0000313" key="2">
    <source>
        <dbReference type="EMBL" id="RNA25723.1"/>
    </source>
</evidence>
<comment type="caution">
    <text evidence="2">The sequence shown here is derived from an EMBL/GenBank/DDBJ whole genome shotgun (WGS) entry which is preliminary data.</text>
</comment>
<reference evidence="2 3" key="1">
    <citation type="journal article" date="2018" name="Sci. Rep.">
        <title>Genomic signatures of local adaptation to the degree of environmental predictability in rotifers.</title>
        <authorList>
            <person name="Franch-Gras L."/>
            <person name="Hahn C."/>
            <person name="Garcia-Roger E.M."/>
            <person name="Carmona M.J."/>
            <person name="Serra M."/>
            <person name="Gomez A."/>
        </authorList>
    </citation>
    <scope>NUCLEOTIDE SEQUENCE [LARGE SCALE GENOMIC DNA]</scope>
    <source>
        <strain evidence="2">HYR1</strain>
    </source>
</reference>
<feature type="transmembrane region" description="Helical" evidence="1">
    <location>
        <begin position="65"/>
        <end position="84"/>
    </location>
</feature>
<keyword evidence="1" id="KW-1133">Transmembrane helix</keyword>